<keyword evidence="3" id="KW-0560">Oxidoreductase</keyword>
<evidence type="ECO:0000256" key="2">
    <source>
        <dbReference type="ARBA" id="ARBA00022857"/>
    </source>
</evidence>
<dbReference type="OrthoDB" id="191139at2759"/>
<protein>
    <recommendedName>
        <fullName evidence="6">Short-chain dehydrogenase</fullName>
    </recommendedName>
</protein>
<evidence type="ECO:0008006" key="6">
    <source>
        <dbReference type="Google" id="ProtNLM"/>
    </source>
</evidence>
<evidence type="ECO:0000256" key="3">
    <source>
        <dbReference type="ARBA" id="ARBA00023002"/>
    </source>
</evidence>
<dbReference type="PANTHER" id="PTHR24320">
    <property type="entry name" value="RETINOL DEHYDROGENASE"/>
    <property type="match status" value="1"/>
</dbReference>
<evidence type="ECO:0000256" key="1">
    <source>
        <dbReference type="ARBA" id="ARBA00006484"/>
    </source>
</evidence>
<evidence type="ECO:0000313" key="4">
    <source>
        <dbReference type="EMBL" id="KAB8078766.1"/>
    </source>
</evidence>
<dbReference type="PANTHER" id="PTHR24320:SF272">
    <property type="entry name" value="NAD(P)-BINDING ROSSMANN-FOLD SUPERFAMILY PROTEIN"/>
    <property type="match status" value="1"/>
</dbReference>
<dbReference type="InterPro" id="IPR002347">
    <property type="entry name" value="SDR_fam"/>
</dbReference>
<dbReference type="InterPro" id="IPR036291">
    <property type="entry name" value="NAD(P)-bd_dom_sf"/>
</dbReference>
<dbReference type="AlphaFoldDB" id="A0A5N5XDJ8"/>
<gene>
    <name evidence="4" type="ORF">BDV29DRAFT_165737</name>
</gene>
<proteinExistence type="inferred from homology"/>
<dbReference type="Pfam" id="PF00106">
    <property type="entry name" value="adh_short"/>
    <property type="match status" value="1"/>
</dbReference>
<name>A0A5N5XDJ8_9EURO</name>
<reference evidence="4 5" key="1">
    <citation type="submission" date="2019-04" db="EMBL/GenBank/DDBJ databases">
        <title>Friends and foes A comparative genomics study of 23 Aspergillus species from section Flavi.</title>
        <authorList>
            <consortium name="DOE Joint Genome Institute"/>
            <person name="Kjaerbolling I."/>
            <person name="Vesth T."/>
            <person name="Frisvad J.C."/>
            <person name="Nybo J.L."/>
            <person name="Theobald S."/>
            <person name="Kildgaard S."/>
            <person name="Isbrandt T."/>
            <person name="Kuo A."/>
            <person name="Sato A."/>
            <person name="Lyhne E.K."/>
            <person name="Kogle M.E."/>
            <person name="Wiebenga A."/>
            <person name="Kun R.S."/>
            <person name="Lubbers R.J."/>
            <person name="Makela M.R."/>
            <person name="Barry K."/>
            <person name="Chovatia M."/>
            <person name="Clum A."/>
            <person name="Daum C."/>
            <person name="Haridas S."/>
            <person name="He G."/>
            <person name="LaButti K."/>
            <person name="Lipzen A."/>
            <person name="Mondo S."/>
            <person name="Riley R."/>
            <person name="Salamov A."/>
            <person name="Simmons B.A."/>
            <person name="Magnuson J.K."/>
            <person name="Henrissat B."/>
            <person name="Mortensen U.H."/>
            <person name="Larsen T.O."/>
            <person name="Devries R.P."/>
            <person name="Grigoriev I.V."/>
            <person name="Machida M."/>
            <person name="Baker S.E."/>
            <person name="Andersen M.R."/>
        </authorList>
    </citation>
    <scope>NUCLEOTIDE SEQUENCE [LARGE SCALE GENOMIC DNA]</scope>
    <source>
        <strain evidence="4 5">CBS 151.66</strain>
    </source>
</reference>
<keyword evidence="2" id="KW-0521">NADP</keyword>
<dbReference type="GO" id="GO:0016491">
    <property type="term" value="F:oxidoreductase activity"/>
    <property type="evidence" value="ECO:0007669"/>
    <property type="project" value="UniProtKB-KW"/>
</dbReference>
<dbReference type="SUPFAM" id="SSF51735">
    <property type="entry name" value="NAD(P)-binding Rossmann-fold domains"/>
    <property type="match status" value="1"/>
</dbReference>
<keyword evidence="5" id="KW-1185">Reference proteome</keyword>
<dbReference type="Proteomes" id="UP000326565">
    <property type="component" value="Unassembled WGS sequence"/>
</dbReference>
<sequence>MDSKYAAAHVSPNGPGDARPTALQIIKDEALEGKLSDKVIFITGCSSGIGIEAARALATTGATLYLTARDLDKARSALGEFAERSQVHLLELDLNSLSSVRKCAAEFLSKSSKLNILINNAGVMIPPEGRTADGFETQFGINHLAHFLLTQLLKDTLLASATPEMCSRVIMVSSSAHRASEVQFDDYNFEGGYDAFKAYGQSKTAMIWTANEIDRRYGSRGLHAYSLHPGSISSGLQKYATDELRKQWSTIPGLEASKKSPEQGAATTIWAATAGVLEGRGGIFLEGCQIIGPLSSDAGLLEAGYAPWVYDKEKAARLYEFSKGLVGVR</sequence>
<dbReference type="PRINTS" id="PR00081">
    <property type="entry name" value="GDHRDH"/>
</dbReference>
<dbReference type="EMBL" id="ML732155">
    <property type="protein sequence ID" value="KAB8078766.1"/>
    <property type="molecule type" value="Genomic_DNA"/>
</dbReference>
<comment type="similarity">
    <text evidence="1">Belongs to the short-chain dehydrogenases/reductases (SDR) family.</text>
</comment>
<accession>A0A5N5XDJ8</accession>
<evidence type="ECO:0000313" key="5">
    <source>
        <dbReference type="Proteomes" id="UP000326565"/>
    </source>
</evidence>
<organism evidence="4 5">
    <name type="scientific">Aspergillus leporis</name>
    <dbReference type="NCBI Taxonomy" id="41062"/>
    <lineage>
        <taxon>Eukaryota</taxon>
        <taxon>Fungi</taxon>
        <taxon>Dikarya</taxon>
        <taxon>Ascomycota</taxon>
        <taxon>Pezizomycotina</taxon>
        <taxon>Eurotiomycetes</taxon>
        <taxon>Eurotiomycetidae</taxon>
        <taxon>Eurotiales</taxon>
        <taxon>Aspergillaceae</taxon>
        <taxon>Aspergillus</taxon>
        <taxon>Aspergillus subgen. Circumdati</taxon>
    </lineage>
</organism>
<dbReference type="Gene3D" id="3.40.50.720">
    <property type="entry name" value="NAD(P)-binding Rossmann-like Domain"/>
    <property type="match status" value="1"/>
</dbReference>